<keyword evidence="4" id="KW-0614">Plasmid</keyword>
<protein>
    <recommendedName>
        <fullName evidence="6">FecR family protein</fullName>
    </recommendedName>
</protein>
<sequence>MAHEIPEHIEALIAKQLSDKLSPEERETLDRWREDSVWNDYHATEIEDVWKSAEYNNSEYTVSWEKNFREIEKRAEAERRNRKKPWRWIKVAASVAMLMSVVTITYRYTVKKPEETDGFLANSIEEVSVSYSNGKTFTVNQKDNLVSGGDTLYRQNENLLSAHADRLSMKAEKVTVNVPKGKRIKLKLPDGTKVWLNAATTFSYYTRPRNGVREVAVNGEACFDVVHNKTPFIVRMGHRNVRVLGTVFNVNNYNGAVGSHVTLVEGSVSLYGKDERRSVKLAPGQQALFKDKKRVEISDVNTRKYISWRDDILVFEGQKFRDLIPVLERWYNVSIINNDPECEGTEFSGTFYGDETVADIMRAFAKQNGTSYIHRNDTVYINKQYEEKVTKKVNPI</sequence>
<dbReference type="InterPro" id="IPR006860">
    <property type="entry name" value="FecR"/>
</dbReference>
<keyword evidence="1" id="KW-1133">Transmembrane helix</keyword>
<evidence type="ECO:0008006" key="6">
    <source>
        <dbReference type="Google" id="ProtNLM"/>
    </source>
</evidence>
<dbReference type="AlphaFoldDB" id="A0AAU9CI99"/>
<feature type="domain" description="FecR protein" evidence="2">
    <location>
        <begin position="175"/>
        <end position="268"/>
    </location>
</feature>
<dbReference type="KEGG" id="fax:FUAX_42960"/>
<dbReference type="PANTHER" id="PTHR30273:SF2">
    <property type="entry name" value="PROTEIN FECR"/>
    <property type="match status" value="1"/>
</dbReference>
<evidence type="ECO:0000259" key="2">
    <source>
        <dbReference type="Pfam" id="PF04773"/>
    </source>
</evidence>
<dbReference type="EMBL" id="AP025316">
    <property type="protein sequence ID" value="BDD11864.1"/>
    <property type="molecule type" value="Genomic_DNA"/>
</dbReference>
<feature type="domain" description="Protein FecR C-terminal" evidence="3">
    <location>
        <begin position="313"/>
        <end position="381"/>
    </location>
</feature>
<geneLocation type="plasmid" evidence="4 5">
    <name>pFA2</name>
</geneLocation>
<feature type="transmembrane region" description="Helical" evidence="1">
    <location>
        <begin position="88"/>
        <end position="108"/>
    </location>
</feature>
<reference evidence="4 5" key="1">
    <citation type="submission" date="2021-12" db="EMBL/GenBank/DDBJ databases">
        <title>Genome sequencing of bacteria with rrn-lacking chromosome and rrn-plasmid.</title>
        <authorList>
            <person name="Anda M."/>
            <person name="Iwasaki W."/>
        </authorList>
    </citation>
    <scope>NUCLEOTIDE SEQUENCE [LARGE SCALE GENOMIC DNA]</scope>
    <source>
        <strain evidence="4 5">DSM 100852</strain>
        <plasmid evidence="4 5">pFA2</plasmid>
    </source>
</reference>
<dbReference type="Gene3D" id="2.60.120.1440">
    <property type="match status" value="1"/>
</dbReference>
<dbReference type="Proteomes" id="UP001348817">
    <property type="component" value="Plasmid pFA2"/>
</dbReference>
<dbReference type="Pfam" id="PF16344">
    <property type="entry name" value="FecR_C"/>
    <property type="match status" value="1"/>
</dbReference>
<evidence type="ECO:0000259" key="3">
    <source>
        <dbReference type="Pfam" id="PF16344"/>
    </source>
</evidence>
<accession>A0AAU9CI99</accession>
<dbReference type="Gene3D" id="3.55.50.30">
    <property type="match status" value="1"/>
</dbReference>
<evidence type="ECO:0000313" key="5">
    <source>
        <dbReference type="Proteomes" id="UP001348817"/>
    </source>
</evidence>
<keyword evidence="1" id="KW-0472">Membrane</keyword>
<keyword evidence="5" id="KW-1185">Reference proteome</keyword>
<evidence type="ECO:0000313" key="4">
    <source>
        <dbReference type="EMBL" id="BDD11864.1"/>
    </source>
</evidence>
<dbReference type="Pfam" id="PF04773">
    <property type="entry name" value="FecR"/>
    <property type="match status" value="1"/>
</dbReference>
<keyword evidence="1" id="KW-0812">Transmembrane</keyword>
<dbReference type="GO" id="GO:0016989">
    <property type="term" value="F:sigma factor antagonist activity"/>
    <property type="evidence" value="ECO:0007669"/>
    <property type="project" value="TreeGrafter"/>
</dbReference>
<name>A0AAU9CI99_9BACT</name>
<dbReference type="InterPro" id="IPR012373">
    <property type="entry name" value="Ferrdict_sens_TM"/>
</dbReference>
<dbReference type="InterPro" id="IPR032508">
    <property type="entry name" value="FecR_C"/>
</dbReference>
<proteinExistence type="predicted"/>
<dbReference type="RefSeq" id="WP_338395265.1">
    <property type="nucleotide sequence ID" value="NZ_AP025316.1"/>
</dbReference>
<evidence type="ECO:0000256" key="1">
    <source>
        <dbReference type="SAM" id="Phobius"/>
    </source>
</evidence>
<gene>
    <name evidence="4" type="ORF">FUAX_42960</name>
</gene>
<organism evidence="4 5">
    <name type="scientific">Fulvitalea axinellae</name>
    <dbReference type="NCBI Taxonomy" id="1182444"/>
    <lineage>
        <taxon>Bacteria</taxon>
        <taxon>Pseudomonadati</taxon>
        <taxon>Bacteroidota</taxon>
        <taxon>Cytophagia</taxon>
        <taxon>Cytophagales</taxon>
        <taxon>Persicobacteraceae</taxon>
        <taxon>Fulvitalea</taxon>
    </lineage>
</organism>
<dbReference type="PANTHER" id="PTHR30273">
    <property type="entry name" value="PERIPLASMIC SIGNAL SENSOR AND SIGMA FACTOR ACTIVATOR FECR-RELATED"/>
    <property type="match status" value="1"/>
</dbReference>